<evidence type="ECO:0000256" key="7">
    <source>
        <dbReference type="PROSITE-ProRule" id="PRU00042"/>
    </source>
</evidence>
<evidence type="ECO:0000256" key="8">
    <source>
        <dbReference type="SAM" id="MobiDB-lite"/>
    </source>
</evidence>
<dbReference type="InterPro" id="IPR036236">
    <property type="entry name" value="Znf_C2H2_sf"/>
</dbReference>
<dbReference type="Gene3D" id="3.30.160.60">
    <property type="entry name" value="Classic Zinc Finger"/>
    <property type="match status" value="2"/>
</dbReference>
<feature type="compositionally biased region" description="Polar residues" evidence="8">
    <location>
        <begin position="316"/>
        <end position="335"/>
    </location>
</feature>
<dbReference type="PANTHER" id="PTHR24394">
    <property type="entry name" value="ZINC FINGER PROTEIN"/>
    <property type="match status" value="1"/>
</dbReference>
<keyword evidence="3" id="KW-0677">Repeat</keyword>
<name>A0A2T9YV47_9FUNG</name>
<organism evidence="10 11">
    <name type="scientific">Smittium simulii</name>
    <dbReference type="NCBI Taxonomy" id="133385"/>
    <lineage>
        <taxon>Eukaryota</taxon>
        <taxon>Fungi</taxon>
        <taxon>Fungi incertae sedis</taxon>
        <taxon>Zoopagomycota</taxon>
        <taxon>Kickxellomycotina</taxon>
        <taxon>Harpellomycetes</taxon>
        <taxon>Harpellales</taxon>
        <taxon>Legeriomycetaceae</taxon>
        <taxon>Smittium</taxon>
    </lineage>
</organism>
<evidence type="ECO:0000256" key="4">
    <source>
        <dbReference type="ARBA" id="ARBA00022771"/>
    </source>
</evidence>
<proteinExistence type="predicted"/>
<evidence type="ECO:0000256" key="3">
    <source>
        <dbReference type="ARBA" id="ARBA00022737"/>
    </source>
</evidence>
<reference evidence="10 11" key="1">
    <citation type="journal article" date="2018" name="MBio">
        <title>Comparative Genomics Reveals the Core Gene Toolbox for the Fungus-Insect Symbiosis.</title>
        <authorList>
            <person name="Wang Y."/>
            <person name="Stata M."/>
            <person name="Wang W."/>
            <person name="Stajich J.E."/>
            <person name="White M.M."/>
            <person name="Moncalvo J.M."/>
        </authorList>
    </citation>
    <scope>NUCLEOTIDE SEQUENCE [LARGE SCALE GENOMIC DNA]</scope>
    <source>
        <strain evidence="10 11">SWE-8-4</strain>
    </source>
</reference>
<evidence type="ECO:0000256" key="5">
    <source>
        <dbReference type="ARBA" id="ARBA00022833"/>
    </source>
</evidence>
<feature type="region of interest" description="Disordered" evidence="8">
    <location>
        <begin position="224"/>
        <end position="244"/>
    </location>
</feature>
<keyword evidence="11" id="KW-1185">Reference proteome</keyword>
<dbReference type="GO" id="GO:0005634">
    <property type="term" value="C:nucleus"/>
    <property type="evidence" value="ECO:0007669"/>
    <property type="project" value="UniProtKB-SubCell"/>
</dbReference>
<dbReference type="PROSITE" id="PS00028">
    <property type="entry name" value="ZINC_FINGER_C2H2_1"/>
    <property type="match status" value="1"/>
</dbReference>
<feature type="region of interest" description="Disordered" evidence="8">
    <location>
        <begin position="570"/>
        <end position="608"/>
    </location>
</feature>
<sequence length="812" mass="91653">MSLSQDTLYYLLQNTSNTENFLLDAEKSNSCHNQPINSSLNSNCANNLEFLYNKPITCINNQQIEARVGNENKNFLSDIYSDVASFNVTKSKQLNSALDSNFFNSSFNHNYIDLLKSESLNQNGIKANAQEQTIDANISFDRYKTQIPKTNDVSFTDTEIDLSNNYTGNFIDNIEKVNTPSTKTFSKNNNQTFYQNQNVYQSYNQAQNVYQNQAPNLYQAQAQSGYNSQYQSNPPSKELQSNTTQKSNLLCQINGDFGYVKDLEFYKKSLKSATEPATESFLESLKNNTLSRSYTENKFNENSSYSGQNNKKEQSLPLSNQTQKPHSSINTNSGYSEIFDPNKRVFFDLYNSSDNVPFYNTSNVDPQKQTPNFADSNIKYLPNFSQDYKNDLLSSAANDQLKYTQSCFSDTRMYNMLSTGEILPVDKNKPAIQHCNKISDMYVNGYTTADQIIPPVAGSQAENPFDFDQVNKIRAPMNLGLDAINYQNLSLNEFHHLFNNIPSCQGQSMTTRPFKCKICNQSFSRNHDLKRHVKIHTGVKPYKCKKCNKRFGRSDALKRHSMVKRCRMVEPSNGKKEDEGSKNEMKTISSTKSTSLKGQCAPNNKNGVESSNISQLNAKNCDFYKNKEFSNTKKGLVKESNIDSSTGSDMLIEDKASLGMYPYTDIDAELDMSAISKVNLNMDLDFDFCQTQSIMDMKFGNRNSGSAISTCTTINDDLDAESEDNAISKIKNNNQNNGIANKLMNTHGSFDNSANLDNNAAFYSQVKKIDQNRNIQTTPAAQTIADFLNSFDSSKMDGLAHQNLFMPLKPQW</sequence>
<keyword evidence="6" id="KW-0539">Nucleus</keyword>
<feature type="domain" description="C2H2-type" evidence="9">
    <location>
        <begin position="542"/>
        <end position="560"/>
    </location>
</feature>
<comment type="caution">
    <text evidence="10">The sequence shown here is derived from an EMBL/GenBank/DDBJ whole genome shotgun (WGS) entry which is preliminary data.</text>
</comment>
<dbReference type="OrthoDB" id="8922241at2759"/>
<dbReference type="EMBL" id="MBFR01000039">
    <property type="protein sequence ID" value="PVU96189.1"/>
    <property type="molecule type" value="Genomic_DNA"/>
</dbReference>
<dbReference type="InterPro" id="IPR013087">
    <property type="entry name" value="Znf_C2H2_type"/>
</dbReference>
<evidence type="ECO:0000256" key="2">
    <source>
        <dbReference type="ARBA" id="ARBA00022723"/>
    </source>
</evidence>
<dbReference type="GO" id="GO:0000981">
    <property type="term" value="F:DNA-binding transcription factor activity, RNA polymerase II-specific"/>
    <property type="evidence" value="ECO:0007669"/>
    <property type="project" value="TreeGrafter"/>
</dbReference>
<dbReference type="SMART" id="SM00355">
    <property type="entry name" value="ZnF_C2H2"/>
    <property type="match status" value="2"/>
</dbReference>
<dbReference type="Pfam" id="PF00096">
    <property type="entry name" value="zf-C2H2"/>
    <property type="match status" value="2"/>
</dbReference>
<feature type="compositionally biased region" description="Basic and acidic residues" evidence="8">
    <location>
        <begin position="573"/>
        <end position="585"/>
    </location>
</feature>
<dbReference type="STRING" id="133385.A0A2T9YV47"/>
<evidence type="ECO:0000256" key="1">
    <source>
        <dbReference type="ARBA" id="ARBA00004123"/>
    </source>
</evidence>
<accession>A0A2T9YV47</accession>
<keyword evidence="2" id="KW-0479">Metal-binding</keyword>
<dbReference type="Proteomes" id="UP000245383">
    <property type="component" value="Unassembled WGS sequence"/>
</dbReference>
<evidence type="ECO:0000256" key="6">
    <source>
        <dbReference type="ARBA" id="ARBA00023242"/>
    </source>
</evidence>
<dbReference type="SUPFAM" id="SSF57667">
    <property type="entry name" value="beta-beta-alpha zinc fingers"/>
    <property type="match status" value="1"/>
</dbReference>
<protein>
    <recommendedName>
        <fullName evidence="9">C2H2-type domain-containing protein</fullName>
    </recommendedName>
</protein>
<feature type="compositionally biased region" description="Polar residues" evidence="8">
    <location>
        <begin position="298"/>
        <end position="309"/>
    </location>
</feature>
<keyword evidence="5" id="KW-0862">Zinc</keyword>
<comment type="subcellular location">
    <subcellularLocation>
        <location evidence="1">Nucleus</location>
    </subcellularLocation>
</comment>
<dbReference type="FunFam" id="3.30.160.60:FF:001666">
    <property type="entry name" value="MDS1 and EVI1 complex locus"/>
    <property type="match status" value="1"/>
</dbReference>
<gene>
    <name evidence="10" type="ORF">BB561_001352</name>
</gene>
<feature type="domain" description="C2H2-type" evidence="9">
    <location>
        <begin position="514"/>
        <end position="541"/>
    </location>
</feature>
<evidence type="ECO:0000259" key="9">
    <source>
        <dbReference type="PROSITE" id="PS50157"/>
    </source>
</evidence>
<dbReference type="GO" id="GO:0008270">
    <property type="term" value="F:zinc ion binding"/>
    <property type="evidence" value="ECO:0007669"/>
    <property type="project" value="UniProtKB-KW"/>
</dbReference>
<evidence type="ECO:0000313" key="11">
    <source>
        <dbReference type="Proteomes" id="UP000245383"/>
    </source>
</evidence>
<feature type="compositionally biased region" description="Low complexity" evidence="8">
    <location>
        <begin position="586"/>
        <end position="597"/>
    </location>
</feature>
<dbReference type="PROSITE" id="PS50157">
    <property type="entry name" value="ZINC_FINGER_C2H2_2"/>
    <property type="match status" value="2"/>
</dbReference>
<feature type="region of interest" description="Disordered" evidence="8">
    <location>
        <begin position="298"/>
        <end position="335"/>
    </location>
</feature>
<dbReference type="AlphaFoldDB" id="A0A2T9YV47"/>
<evidence type="ECO:0000313" key="10">
    <source>
        <dbReference type="EMBL" id="PVU96189.1"/>
    </source>
</evidence>
<dbReference type="PANTHER" id="PTHR24394:SF44">
    <property type="entry name" value="ZINC FINGER PROTEIN 271-LIKE"/>
    <property type="match status" value="1"/>
</dbReference>
<dbReference type="FunFam" id="3.30.160.60:FF:000690">
    <property type="entry name" value="Zinc finger protein 354C"/>
    <property type="match status" value="1"/>
</dbReference>
<keyword evidence="4 7" id="KW-0863">Zinc-finger</keyword>